<evidence type="ECO:0000256" key="1">
    <source>
        <dbReference type="SAM" id="Phobius"/>
    </source>
</evidence>
<evidence type="ECO:0000313" key="3">
    <source>
        <dbReference type="Proteomes" id="UP000435187"/>
    </source>
</evidence>
<name>A0A6N7QZ74_9BACI</name>
<comment type="caution">
    <text evidence="2">The sequence shown here is derived from an EMBL/GenBank/DDBJ whole genome shotgun (WGS) entry which is preliminary data.</text>
</comment>
<dbReference type="Proteomes" id="UP000435187">
    <property type="component" value="Unassembled WGS sequence"/>
</dbReference>
<keyword evidence="1" id="KW-1133">Transmembrane helix</keyword>
<reference evidence="2 3" key="1">
    <citation type="submission" date="2019-10" db="EMBL/GenBank/DDBJ databases">
        <title>Gracilibacillus salitolerans sp. nov., a moderate halophile isolated from a saline soil in northwest China.</title>
        <authorList>
            <person name="Gan L."/>
        </authorList>
    </citation>
    <scope>NUCLEOTIDE SEQUENCE [LARGE SCALE GENOMIC DNA]</scope>
    <source>
        <strain evidence="2 3">TP2-8</strain>
    </source>
</reference>
<accession>A0A6N7QZ74</accession>
<dbReference type="InterPro" id="IPR006938">
    <property type="entry name" value="DUF624"/>
</dbReference>
<dbReference type="RefSeq" id="WP_153835967.1">
    <property type="nucleotide sequence ID" value="NZ_JBHUMW010000043.1"/>
</dbReference>
<dbReference type="Pfam" id="PF04854">
    <property type="entry name" value="DUF624"/>
    <property type="match status" value="1"/>
</dbReference>
<keyword evidence="1" id="KW-0812">Transmembrane</keyword>
<feature type="transmembrane region" description="Helical" evidence="1">
    <location>
        <begin position="144"/>
        <end position="169"/>
    </location>
</feature>
<gene>
    <name evidence="2" type="ORF">GH885_13665</name>
</gene>
<sequence length="211" mass="24300">MPTYTSSFIYKVSDWIMKLSLVNLLWICFSILGLGFLGLFPATVAMYTVVRKWMKGNTDVSVTKTFIHAYKGSFLKANLLGYISSVGGLVLYADYLLVRNMEGMQYIVMLLLLVTVSFYYMMMLFFVFPVYVHYDIKLMECFKYAFIIGASYPLRTIYILFVGFVVWYITASIPIILLFFSGSVMCLVVMRFAYVAFKKTEERNRNLTSAA</sequence>
<dbReference type="EMBL" id="WJEE01000030">
    <property type="protein sequence ID" value="MRI67377.1"/>
    <property type="molecule type" value="Genomic_DNA"/>
</dbReference>
<protein>
    <submittedName>
        <fullName evidence="2">DUF624 domain-containing protein</fullName>
    </submittedName>
</protein>
<keyword evidence="3" id="KW-1185">Reference proteome</keyword>
<keyword evidence="1" id="KW-0472">Membrane</keyword>
<feature type="transmembrane region" description="Helical" evidence="1">
    <location>
        <begin position="24"/>
        <end position="50"/>
    </location>
</feature>
<feature type="transmembrane region" description="Helical" evidence="1">
    <location>
        <begin position="104"/>
        <end position="132"/>
    </location>
</feature>
<feature type="transmembrane region" description="Helical" evidence="1">
    <location>
        <begin position="79"/>
        <end position="98"/>
    </location>
</feature>
<proteinExistence type="predicted"/>
<dbReference type="AlphaFoldDB" id="A0A6N7QZ74"/>
<feature type="transmembrane region" description="Helical" evidence="1">
    <location>
        <begin position="175"/>
        <end position="197"/>
    </location>
</feature>
<evidence type="ECO:0000313" key="2">
    <source>
        <dbReference type="EMBL" id="MRI67377.1"/>
    </source>
</evidence>
<organism evidence="2 3">
    <name type="scientific">Gracilibacillus thailandensis</name>
    <dbReference type="NCBI Taxonomy" id="563735"/>
    <lineage>
        <taxon>Bacteria</taxon>
        <taxon>Bacillati</taxon>
        <taxon>Bacillota</taxon>
        <taxon>Bacilli</taxon>
        <taxon>Bacillales</taxon>
        <taxon>Bacillaceae</taxon>
        <taxon>Gracilibacillus</taxon>
    </lineage>
</organism>